<evidence type="ECO:0000256" key="1">
    <source>
        <dbReference type="SAM" id="MobiDB-lite"/>
    </source>
</evidence>
<evidence type="ECO:0000313" key="2">
    <source>
        <dbReference type="EMBL" id="VEL13265.1"/>
    </source>
</evidence>
<feature type="compositionally biased region" description="Low complexity" evidence="1">
    <location>
        <begin position="212"/>
        <end position="222"/>
    </location>
</feature>
<dbReference type="EMBL" id="CAAALY010017252">
    <property type="protein sequence ID" value="VEL13265.1"/>
    <property type="molecule type" value="Genomic_DNA"/>
</dbReference>
<feature type="region of interest" description="Disordered" evidence="1">
    <location>
        <begin position="85"/>
        <end position="122"/>
    </location>
</feature>
<proteinExistence type="predicted"/>
<feature type="region of interest" description="Disordered" evidence="1">
    <location>
        <begin position="48"/>
        <end position="67"/>
    </location>
</feature>
<gene>
    <name evidence="2" type="ORF">PXEA_LOCUS6705</name>
</gene>
<feature type="compositionally biased region" description="Low complexity" evidence="1">
    <location>
        <begin position="180"/>
        <end position="191"/>
    </location>
</feature>
<evidence type="ECO:0000313" key="3">
    <source>
        <dbReference type="Proteomes" id="UP000784294"/>
    </source>
</evidence>
<feature type="compositionally biased region" description="Acidic residues" evidence="1">
    <location>
        <begin position="91"/>
        <end position="109"/>
    </location>
</feature>
<comment type="caution">
    <text evidence="2">The sequence shown here is derived from an EMBL/GenBank/DDBJ whole genome shotgun (WGS) entry which is preliminary data.</text>
</comment>
<dbReference type="AlphaFoldDB" id="A0A448WJS2"/>
<protein>
    <submittedName>
        <fullName evidence="2">Uncharacterized protein</fullName>
    </submittedName>
</protein>
<accession>A0A448WJS2</accession>
<name>A0A448WJS2_9PLAT</name>
<feature type="region of interest" description="Disordered" evidence="1">
    <location>
        <begin position="139"/>
        <end position="191"/>
    </location>
</feature>
<dbReference type="Proteomes" id="UP000784294">
    <property type="component" value="Unassembled WGS sequence"/>
</dbReference>
<reference evidence="2" key="1">
    <citation type="submission" date="2018-11" db="EMBL/GenBank/DDBJ databases">
        <authorList>
            <consortium name="Pathogen Informatics"/>
        </authorList>
    </citation>
    <scope>NUCLEOTIDE SEQUENCE</scope>
</reference>
<organism evidence="2 3">
    <name type="scientific">Protopolystoma xenopodis</name>
    <dbReference type="NCBI Taxonomy" id="117903"/>
    <lineage>
        <taxon>Eukaryota</taxon>
        <taxon>Metazoa</taxon>
        <taxon>Spiralia</taxon>
        <taxon>Lophotrochozoa</taxon>
        <taxon>Platyhelminthes</taxon>
        <taxon>Monogenea</taxon>
        <taxon>Polyopisthocotylea</taxon>
        <taxon>Polystomatidea</taxon>
        <taxon>Polystomatidae</taxon>
        <taxon>Protopolystoma</taxon>
    </lineage>
</organism>
<feature type="region of interest" description="Disordered" evidence="1">
    <location>
        <begin position="209"/>
        <end position="247"/>
    </location>
</feature>
<keyword evidence="3" id="KW-1185">Reference proteome</keyword>
<sequence length="247" mass="26140">MFQHGEPPGEWSRAMSSTVATTLSTTMTASNHRARVSSLTPLCETIQPARSSATVEPCSHASSSASTTGLKIKIRFGAAANVQIPTAVNSDDNDDDDANEEDEEEDDESSVSTTSTTPGSPYAEAAGRIYYRRLPPLQPLPTVSLKSGPNADQHHHRHHQQQQEKIPRELVAQGSSSMTKPASPSLLTLKSPPLVSTSGSLLGSHVCKQTVTSSGGSTTSSGHLPPSLLLAVKDPMNGKQESSTPFR</sequence>